<organism evidence="1">
    <name type="scientific">Candidatus Kentrum sp. SD</name>
    <dbReference type="NCBI Taxonomy" id="2126332"/>
    <lineage>
        <taxon>Bacteria</taxon>
        <taxon>Pseudomonadati</taxon>
        <taxon>Pseudomonadota</taxon>
        <taxon>Gammaproteobacteria</taxon>
        <taxon>Candidatus Kentrum</taxon>
    </lineage>
</organism>
<protein>
    <submittedName>
        <fullName evidence="1">Uncharacterized protein</fullName>
    </submittedName>
</protein>
<evidence type="ECO:0000313" key="1">
    <source>
        <dbReference type="EMBL" id="VFK80885.1"/>
    </source>
</evidence>
<proteinExistence type="predicted"/>
<sequence>MKIDMFETKSHDFRLLGLISCGKIVDKMIKKISISGVSARLPLHDRWENCTSSLSERNRKCRAEATIFP</sequence>
<gene>
    <name evidence="1" type="ORF">BECKSD772D_GA0070982_11731</name>
</gene>
<accession>A0A451BRL5</accession>
<dbReference type="AlphaFoldDB" id="A0A451BRL5"/>
<reference evidence="1" key="1">
    <citation type="submission" date="2019-02" db="EMBL/GenBank/DDBJ databases">
        <authorList>
            <person name="Gruber-Vodicka R. H."/>
            <person name="Seah K. B. B."/>
        </authorList>
    </citation>
    <scope>NUCLEOTIDE SEQUENCE</scope>
    <source>
        <strain evidence="1">BECK_S127</strain>
    </source>
</reference>
<name>A0A451BRL5_9GAMM</name>
<dbReference type="EMBL" id="CAADHB010000173">
    <property type="protein sequence ID" value="VFK80885.1"/>
    <property type="molecule type" value="Genomic_DNA"/>
</dbReference>